<keyword evidence="1" id="KW-0732">Signal</keyword>
<proteinExistence type="predicted"/>
<gene>
    <name evidence="2" type="ORF">OD750_007960</name>
</gene>
<accession>A0A9X4BJT1</accession>
<keyword evidence="3" id="KW-1185">Reference proteome</keyword>
<sequence length="210" mass="23137">MKKTIVVAMAGVALGAVVLMRAEPDVVPPPAVRAPVVEMHAQPPAAAPEREIAVDPSVLATPEARAYVERVDFEARARRFFTDPRALAPAEREREAQALTAAIDRYERARQLSAGEAMNLRIGLVRATVDDEAVQVDRIADIVAAYRADGERREARFIEQQRGDAAFVEYKAREAAIVAEVMAMAAIPDGLTREEYLRRRLQAERVALSH</sequence>
<reference evidence="2" key="1">
    <citation type="submission" date="2023-02" db="EMBL/GenBank/DDBJ databases">
        <title>Tahibacter soli sp. nov. isolated from soil.</title>
        <authorList>
            <person name="Baek J.H."/>
            <person name="Lee J.K."/>
            <person name="Choi D.G."/>
            <person name="Jeon C.O."/>
        </authorList>
    </citation>
    <scope>NUCLEOTIDE SEQUENCE</scope>
    <source>
        <strain evidence="2">BL</strain>
    </source>
</reference>
<comment type="caution">
    <text evidence="2">The sequence shown here is derived from an EMBL/GenBank/DDBJ whole genome shotgun (WGS) entry which is preliminary data.</text>
</comment>
<dbReference type="EMBL" id="JAOVZO020000009">
    <property type="protein sequence ID" value="MDC8012479.1"/>
    <property type="molecule type" value="Genomic_DNA"/>
</dbReference>
<feature type="signal peptide" evidence="1">
    <location>
        <begin position="1"/>
        <end position="21"/>
    </location>
</feature>
<feature type="chain" id="PRO_5040810138" description="Lipase chaperone" evidence="1">
    <location>
        <begin position="22"/>
        <end position="210"/>
    </location>
</feature>
<evidence type="ECO:0000256" key="1">
    <source>
        <dbReference type="SAM" id="SignalP"/>
    </source>
</evidence>
<protein>
    <recommendedName>
        <fullName evidence="4">Lipase chaperone</fullName>
    </recommendedName>
</protein>
<name>A0A9X4BJT1_9GAMM</name>
<dbReference type="RefSeq" id="WP_263542040.1">
    <property type="nucleotide sequence ID" value="NZ_JAOVZO020000009.1"/>
</dbReference>
<evidence type="ECO:0000313" key="3">
    <source>
        <dbReference type="Proteomes" id="UP001139971"/>
    </source>
</evidence>
<organism evidence="2 3">
    <name type="scientific">Tahibacter soli</name>
    <dbReference type="NCBI Taxonomy" id="2983605"/>
    <lineage>
        <taxon>Bacteria</taxon>
        <taxon>Pseudomonadati</taxon>
        <taxon>Pseudomonadota</taxon>
        <taxon>Gammaproteobacteria</taxon>
        <taxon>Lysobacterales</taxon>
        <taxon>Rhodanobacteraceae</taxon>
        <taxon>Tahibacter</taxon>
    </lineage>
</organism>
<dbReference type="AlphaFoldDB" id="A0A9X4BJT1"/>
<evidence type="ECO:0008006" key="4">
    <source>
        <dbReference type="Google" id="ProtNLM"/>
    </source>
</evidence>
<dbReference type="Proteomes" id="UP001139971">
    <property type="component" value="Unassembled WGS sequence"/>
</dbReference>
<evidence type="ECO:0000313" key="2">
    <source>
        <dbReference type="EMBL" id="MDC8012479.1"/>
    </source>
</evidence>